<reference evidence="5 6" key="1">
    <citation type="submission" date="2018-06" db="EMBL/GenBank/DDBJ databases">
        <title>Phytoactinopolyspora halophila sp. nov., a novel halophilic actinomycete isolated from a saline soil in China.</title>
        <authorList>
            <person name="Tang S.-K."/>
        </authorList>
    </citation>
    <scope>NUCLEOTIDE SEQUENCE [LARGE SCALE GENOMIC DNA]</scope>
    <source>
        <strain evidence="5 6">YIM 96934</strain>
    </source>
</reference>
<evidence type="ECO:0000256" key="1">
    <source>
        <dbReference type="ARBA" id="ARBA00022801"/>
    </source>
</evidence>
<dbReference type="GO" id="GO:0005975">
    <property type="term" value="P:carbohydrate metabolic process"/>
    <property type="evidence" value="ECO:0007669"/>
    <property type="project" value="InterPro"/>
</dbReference>
<name>A0A329QA37_9ACTN</name>
<dbReference type="SMART" id="SM00642">
    <property type="entry name" value="Aamy"/>
    <property type="match status" value="1"/>
</dbReference>
<organism evidence="5 6">
    <name type="scientific">Phytoactinopolyspora halophila</name>
    <dbReference type="NCBI Taxonomy" id="1981511"/>
    <lineage>
        <taxon>Bacteria</taxon>
        <taxon>Bacillati</taxon>
        <taxon>Actinomycetota</taxon>
        <taxon>Actinomycetes</taxon>
        <taxon>Jiangellales</taxon>
        <taxon>Jiangellaceae</taxon>
        <taxon>Phytoactinopolyspora</taxon>
    </lineage>
</organism>
<dbReference type="InterPro" id="IPR004185">
    <property type="entry name" value="Glyco_hydro_13_lg-like_dom"/>
</dbReference>
<feature type="domain" description="Glycosyl hydrolase family 13 catalytic" evidence="4">
    <location>
        <begin position="128"/>
        <end position="516"/>
    </location>
</feature>
<proteinExistence type="predicted"/>
<dbReference type="InterPro" id="IPR017853">
    <property type="entry name" value="GH"/>
</dbReference>
<dbReference type="SUPFAM" id="SSF51445">
    <property type="entry name" value="(Trans)glycosidases"/>
    <property type="match status" value="1"/>
</dbReference>
<accession>A0A329QA37</accession>
<dbReference type="PANTHER" id="PTHR10357:SF210">
    <property type="entry name" value="MALTODEXTRIN GLUCOSIDASE"/>
    <property type="match status" value="1"/>
</dbReference>
<dbReference type="RefSeq" id="WP_112260505.1">
    <property type="nucleotide sequence ID" value="NZ_QMIG01000048.1"/>
</dbReference>
<keyword evidence="6" id="KW-1185">Reference proteome</keyword>
<dbReference type="EMBL" id="QMIG01000048">
    <property type="protein sequence ID" value="RAW09280.1"/>
    <property type="molecule type" value="Genomic_DNA"/>
</dbReference>
<dbReference type="Pfam" id="PF00128">
    <property type="entry name" value="Alpha-amylase"/>
    <property type="match status" value="1"/>
</dbReference>
<dbReference type="Gene3D" id="3.20.20.80">
    <property type="entry name" value="Glycosidases"/>
    <property type="match status" value="1"/>
</dbReference>
<dbReference type="AlphaFoldDB" id="A0A329QA37"/>
<dbReference type="PANTHER" id="PTHR10357">
    <property type="entry name" value="ALPHA-AMYLASE FAMILY MEMBER"/>
    <property type="match status" value="1"/>
</dbReference>
<dbReference type="GO" id="GO:0004553">
    <property type="term" value="F:hydrolase activity, hydrolyzing O-glycosyl compounds"/>
    <property type="evidence" value="ECO:0007669"/>
    <property type="project" value="InterPro"/>
</dbReference>
<evidence type="ECO:0000313" key="5">
    <source>
        <dbReference type="EMBL" id="RAW09280.1"/>
    </source>
</evidence>
<keyword evidence="1 5" id="KW-0378">Hydrolase</keyword>
<gene>
    <name evidence="5" type="ORF">DPM12_21915</name>
</gene>
<evidence type="ECO:0000256" key="2">
    <source>
        <dbReference type="ARBA" id="ARBA00023295"/>
    </source>
</evidence>
<keyword evidence="2" id="KW-0326">Glycosidase</keyword>
<dbReference type="CDD" id="cd02857">
    <property type="entry name" value="E_set_CDase_PDE_N"/>
    <property type="match status" value="1"/>
</dbReference>
<evidence type="ECO:0000313" key="6">
    <source>
        <dbReference type="Proteomes" id="UP000250462"/>
    </source>
</evidence>
<evidence type="ECO:0000256" key="3">
    <source>
        <dbReference type="SAM" id="MobiDB-lite"/>
    </source>
</evidence>
<evidence type="ECO:0000259" key="4">
    <source>
        <dbReference type="SMART" id="SM00642"/>
    </source>
</evidence>
<dbReference type="Proteomes" id="UP000250462">
    <property type="component" value="Unassembled WGS sequence"/>
</dbReference>
<comment type="caution">
    <text evidence="5">The sequence shown here is derived from an EMBL/GenBank/DDBJ whole genome shotgun (WGS) entry which is preliminary data.</text>
</comment>
<dbReference type="OrthoDB" id="9805159at2"/>
<dbReference type="InterPro" id="IPR006047">
    <property type="entry name" value="GH13_cat_dom"/>
</dbReference>
<dbReference type="CDD" id="cd11338">
    <property type="entry name" value="AmyAc_CMD"/>
    <property type="match status" value="1"/>
</dbReference>
<feature type="region of interest" description="Disordered" evidence="3">
    <location>
        <begin position="557"/>
        <end position="578"/>
    </location>
</feature>
<protein>
    <submittedName>
        <fullName evidence="5">Glycoside hydrolase family 13 protein</fullName>
    </submittedName>
</protein>
<sequence length="621" mass="67785">MLDLPHHDGSARYVGTQAPDLGDVVPVIVDVPDSFPVTGVWVRSVLDGEPVFTKARPDQRTAAGTRWLAELRMRNPVTSYRFLLATADGYRWLTAAGLVDHDVPDATDFLLTTYAAPPDWALDAVIYQVYPDRFARSAAAAGRDVPEWAEPADWDEPVTPHGPMSGRQLFGGDLDGIVEHLDHVADLGVNTLYLTPIFPAGSSHRYDASAFDRVDPLLGGDAALERLSAAVHERGWRLMGDLTTNHCGSDHPWFTTAMNDPDSAERAFFYIENDGSYTSWWDVPSMPKFDHSSEELRARLLDGPASVTGRWLRPPYALDGWRVDVANMTGRRAADDHAHEVARTMRGTLAATRPDALLIAEHNHDASADLLGDGWHGAMNYPGFTRPIWSWLRHPDVELPFLGVPTHIPRWGGAAAVATMRAFAARVPWRSYIHSWSLLGSHDTARIRTVVRDPAIQAVAAGMLFTLPGIPMIFAGDEIGLEGEFGEDARRPMPWQRPGSWDRATLERYRDLIRLRRTQPALRRGGLRWVCATADCVACLRESPEQRLLIMASRAPATPPRVPAAPLGLAPRSSAAGSSAGMAAGASAECVYGDGPALRADDDGLVTLPGDGPGVVVWSLP</sequence>